<evidence type="ECO:0000256" key="1">
    <source>
        <dbReference type="SAM" id="Coils"/>
    </source>
</evidence>
<dbReference type="AlphaFoldDB" id="A0A813HY35"/>
<comment type="caution">
    <text evidence="3">The sequence shown here is derived from an EMBL/GenBank/DDBJ whole genome shotgun (WGS) entry which is preliminary data.</text>
</comment>
<feature type="coiled-coil region" evidence="1">
    <location>
        <begin position="14"/>
        <end position="41"/>
    </location>
</feature>
<proteinExistence type="predicted"/>
<evidence type="ECO:0000313" key="4">
    <source>
        <dbReference type="Proteomes" id="UP000626109"/>
    </source>
</evidence>
<feature type="compositionally biased region" description="Pro residues" evidence="2">
    <location>
        <begin position="145"/>
        <end position="155"/>
    </location>
</feature>
<sequence>SVPEEGDSAQAVALSETRNLLELARQRCRDLQQVVDRAQAGNTWGPPPAAWLQKAAAAAAAQRAIDAKQGSERWAWGSAPLRGSDPEEGIGRLASASRAVAGRMVSGSQGLYAPPPLANFAARHACPSSFATLKASSVTTTPLTTAPPTPLPPAPRATAPSAANGTPFLVSRSQVQIPTQRHVVRRDLSGTLVYGRSASPAAQIRCSPSVLGGQAATVSMSPPLVSRRVEVTRMPSHIGMPRSISPNRVSSVVPPLRTISPASLAGCRDQVVPPLRTSSPASLEGCRDQAALGSDERQQQTATATTKQERSQQSKNNPQQQQQKQQLQHQQQQQQQLQQQQPQQQLLQQQSQQQQEQSQQPAALGSDERRFDE</sequence>
<protein>
    <submittedName>
        <fullName evidence="3">Uncharacterized protein</fullName>
    </submittedName>
</protein>
<dbReference type="Proteomes" id="UP000626109">
    <property type="component" value="Unassembled WGS sequence"/>
</dbReference>
<gene>
    <name evidence="3" type="ORF">PGLA2088_LOCUS2555</name>
</gene>
<evidence type="ECO:0000313" key="3">
    <source>
        <dbReference type="EMBL" id="CAE8643179.1"/>
    </source>
</evidence>
<dbReference type="EMBL" id="CAJNNW010002106">
    <property type="protein sequence ID" value="CAE8643179.1"/>
    <property type="molecule type" value="Genomic_DNA"/>
</dbReference>
<feature type="non-terminal residue" evidence="3">
    <location>
        <position position="1"/>
    </location>
</feature>
<reference evidence="3" key="1">
    <citation type="submission" date="2021-02" db="EMBL/GenBank/DDBJ databases">
        <authorList>
            <person name="Dougan E. K."/>
            <person name="Rhodes N."/>
            <person name="Thang M."/>
            <person name="Chan C."/>
        </authorList>
    </citation>
    <scope>NUCLEOTIDE SEQUENCE</scope>
</reference>
<name>A0A813HY35_POLGL</name>
<feature type="region of interest" description="Disordered" evidence="2">
    <location>
        <begin position="140"/>
        <end position="160"/>
    </location>
</feature>
<feature type="compositionally biased region" description="Low complexity" evidence="2">
    <location>
        <begin position="313"/>
        <end position="360"/>
    </location>
</feature>
<evidence type="ECO:0000256" key="2">
    <source>
        <dbReference type="SAM" id="MobiDB-lite"/>
    </source>
</evidence>
<keyword evidence="1" id="KW-0175">Coiled coil</keyword>
<accession>A0A813HY35</accession>
<organism evidence="3 4">
    <name type="scientific">Polarella glacialis</name>
    <name type="common">Dinoflagellate</name>
    <dbReference type="NCBI Taxonomy" id="89957"/>
    <lineage>
        <taxon>Eukaryota</taxon>
        <taxon>Sar</taxon>
        <taxon>Alveolata</taxon>
        <taxon>Dinophyceae</taxon>
        <taxon>Suessiales</taxon>
        <taxon>Suessiaceae</taxon>
        <taxon>Polarella</taxon>
    </lineage>
</organism>
<feature type="non-terminal residue" evidence="3">
    <location>
        <position position="373"/>
    </location>
</feature>
<feature type="region of interest" description="Disordered" evidence="2">
    <location>
        <begin position="290"/>
        <end position="373"/>
    </location>
</feature>